<evidence type="ECO:0000256" key="1">
    <source>
        <dbReference type="ARBA" id="ARBA00023242"/>
    </source>
</evidence>
<dbReference type="eggNOG" id="ENOG502SME5">
    <property type="taxonomic scope" value="Eukaryota"/>
</dbReference>
<dbReference type="VEuPathDB" id="FungiDB:NECHADRAFT_82164"/>
<gene>
    <name evidence="4" type="ORF">NECHADRAFT_82164</name>
</gene>
<protein>
    <recommendedName>
        <fullName evidence="3">Zn(2)-C6 fungal-type domain-containing protein</fullName>
    </recommendedName>
</protein>
<name>C7ZAP1_FUSV7</name>
<dbReference type="GO" id="GO:0000981">
    <property type="term" value="F:DNA-binding transcription factor activity, RNA polymerase II-specific"/>
    <property type="evidence" value="ECO:0007669"/>
    <property type="project" value="InterPro"/>
</dbReference>
<dbReference type="KEGG" id="nhe:NECHADRAFT_82164"/>
<feature type="compositionally biased region" description="Polar residues" evidence="2">
    <location>
        <begin position="107"/>
        <end position="127"/>
    </location>
</feature>
<evidence type="ECO:0000256" key="2">
    <source>
        <dbReference type="SAM" id="MobiDB-lite"/>
    </source>
</evidence>
<organism evidence="4 5">
    <name type="scientific">Fusarium vanettenii (strain ATCC MYA-4622 / CBS 123669 / FGSC 9596 / NRRL 45880 / 77-13-4)</name>
    <name type="common">Fusarium solani subsp. pisi</name>
    <dbReference type="NCBI Taxonomy" id="660122"/>
    <lineage>
        <taxon>Eukaryota</taxon>
        <taxon>Fungi</taxon>
        <taxon>Dikarya</taxon>
        <taxon>Ascomycota</taxon>
        <taxon>Pezizomycotina</taxon>
        <taxon>Sordariomycetes</taxon>
        <taxon>Hypocreomycetidae</taxon>
        <taxon>Hypocreales</taxon>
        <taxon>Nectriaceae</taxon>
        <taxon>Fusarium</taxon>
        <taxon>Fusarium solani species complex</taxon>
        <taxon>Fusarium vanettenii</taxon>
    </lineage>
</organism>
<evidence type="ECO:0000259" key="3">
    <source>
        <dbReference type="PROSITE" id="PS50048"/>
    </source>
</evidence>
<dbReference type="OrthoDB" id="2534600at2759"/>
<reference evidence="4 5" key="1">
    <citation type="journal article" date="2009" name="PLoS Genet.">
        <title>The genome of Nectria haematococca: contribution of supernumerary chromosomes to gene expansion.</title>
        <authorList>
            <person name="Coleman J.J."/>
            <person name="Rounsley S.D."/>
            <person name="Rodriguez-Carres M."/>
            <person name="Kuo A."/>
            <person name="Wasmann C.C."/>
            <person name="Grimwood J."/>
            <person name="Schmutz J."/>
            <person name="Taga M."/>
            <person name="White G.J."/>
            <person name="Zhou S."/>
            <person name="Schwartz D.C."/>
            <person name="Freitag M."/>
            <person name="Ma L.J."/>
            <person name="Danchin E.G."/>
            <person name="Henrissat B."/>
            <person name="Coutinho P.M."/>
            <person name="Nelson D.R."/>
            <person name="Straney D."/>
            <person name="Napoli C.A."/>
            <person name="Barker B.M."/>
            <person name="Gribskov M."/>
            <person name="Rep M."/>
            <person name="Kroken S."/>
            <person name="Molnar I."/>
            <person name="Rensing C."/>
            <person name="Kennell J.C."/>
            <person name="Zamora J."/>
            <person name="Farman M.L."/>
            <person name="Selker E.U."/>
            <person name="Salamov A."/>
            <person name="Shapiro H."/>
            <person name="Pangilinan J."/>
            <person name="Lindquist E."/>
            <person name="Lamers C."/>
            <person name="Grigoriev I.V."/>
            <person name="Geiser D.M."/>
            <person name="Covert S.F."/>
            <person name="Temporini E."/>
            <person name="Vanetten H.D."/>
        </authorList>
    </citation>
    <scope>NUCLEOTIDE SEQUENCE [LARGE SCALE GENOMIC DNA]</scope>
    <source>
        <strain evidence="5">ATCC MYA-4622 / CBS 123669 / FGSC 9596 / NRRL 45880 / 77-13-4</strain>
    </source>
</reference>
<dbReference type="SMART" id="SM00066">
    <property type="entry name" value="GAL4"/>
    <property type="match status" value="1"/>
</dbReference>
<evidence type="ECO:0000313" key="5">
    <source>
        <dbReference type="Proteomes" id="UP000005206"/>
    </source>
</evidence>
<feature type="region of interest" description="Disordered" evidence="2">
    <location>
        <begin position="107"/>
        <end position="129"/>
    </location>
</feature>
<dbReference type="Gene3D" id="4.10.240.10">
    <property type="entry name" value="Zn(2)-C6 fungal-type DNA-binding domain"/>
    <property type="match status" value="1"/>
</dbReference>
<accession>C7ZAP1</accession>
<dbReference type="SUPFAM" id="SSF57701">
    <property type="entry name" value="Zn2/Cys6 DNA-binding domain"/>
    <property type="match status" value="1"/>
</dbReference>
<dbReference type="CDD" id="cd12148">
    <property type="entry name" value="fungal_TF_MHR"/>
    <property type="match status" value="1"/>
</dbReference>
<dbReference type="CDD" id="cd00067">
    <property type="entry name" value="GAL4"/>
    <property type="match status" value="1"/>
</dbReference>
<dbReference type="EMBL" id="GG698912">
    <property type="protein sequence ID" value="EEU39713.1"/>
    <property type="molecule type" value="Genomic_DNA"/>
</dbReference>
<dbReference type="Proteomes" id="UP000005206">
    <property type="component" value="Chromosome 6"/>
</dbReference>
<dbReference type="AlphaFoldDB" id="C7ZAP1"/>
<dbReference type="PANTHER" id="PTHR31668">
    <property type="entry name" value="GLUCOSE TRANSPORT TRANSCRIPTION REGULATOR RGT1-RELATED-RELATED"/>
    <property type="match status" value="1"/>
</dbReference>
<evidence type="ECO:0000313" key="4">
    <source>
        <dbReference type="EMBL" id="EEU39713.1"/>
    </source>
</evidence>
<dbReference type="PROSITE" id="PS50048">
    <property type="entry name" value="ZN2_CY6_FUNGAL_2"/>
    <property type="match status" value="1"/>
</dbReference>
<dbReference type="RefSeq" id="XP_003045426.1">
    <property type="nucleotide sequence ID" value="XM_003045380.1"/>
</dbReference>
<dbReference type="Pfam" id="PF00172">
    <property type="entry name" value="Zn_clus"/>
    <property type="match status" value="1"/>
</dbReference>
<dbReference type="OMA" id="WFERIHS"/>
<keyword evidence="1" id="KW-0539">Nucleus</keyword>
<feature type="region of interest" description="Disordered" evidence="2">
    <location>
        <begin position="24"/>
        <end position="52"/>
    </location>
</feature>
<dbReference type="GO" id="GO:0008270">
    <property type="term" value="F:zinc ion binding"/>
    <property type="evidence" value="ECO:0007669"/>
    <property type="project" value="InterPro"/>
</dbReference>
<dbReference type="InterPro" id="IPR036864">
    <property type="entry name" value="Zn2-C6_fun-type_DNA-bd_sf"/>
</dbReference>
<feature type="domain" description="Zn(2)-C6 fungal-type" evidence="3">
    <location>
        <begin position="53"/>
        <end position="83"/>
    </location>
</feature>
<dbReference type="HOGENOM" id="CLU_036206_0_0_1"/>
<dbReference type="PROSITE" id="PS00463">
    <property type="entry name" value="ZN2_CY6_FUNGAL_1"/>
    <property type="match status" value="1"/>
</dbReference>
<dbReference type="InterPro" id="IPR001138">
    <property type="entry name" value="Zn2Cys6_DnaBD"/>
</dbReference>
<dbReference type="InParanoid" id="C7ZAP1"/>
<dbReference type="InterPro" id="IPR050797">
    <property type="entry name" value="Carb_Metab_Trans_Reg"/>
</dbReference>
<sequence>MVGLPLLVQNPGIRRVLNHPKFIPDPSLPEKTTHSIRQASRPTMQPRKRNSNACDACRARKTKCEYNGANCYSCVALEIPCTRNMPKKRRGPVNQYVTAQRQHEACSDTSPPLISHTPGSTHSSAATDSHCGLNQLGPPHIIAETIEDWFELVHCVSPVLHRASFLRRLANGDASRDPEFCNLVVSVCAATISVLKRSRHRGVVTLSKCMKIIRNNDPGAPRMEFTLEWCQTKYNLAVAYLTKYGTDSPTVIHLLSEAAAGVRYLLFSTPDKLSFISRELLKRLLYLIFAGQCTFGILGRLHAMALVDSATLLSRKPLFCTDQELEPHVTLQDHHPWHGDATSYIPGLVHLVNLFQIWYQVQQERPATLSTLQSALHRVQAALDDLPRELRWRGGLSRPPCSNLGTDVQIVNLYITQIHIRSNLVDQIDCISKGTDSPAASVEPAMERQRIIDDMLAIVCLTPDEILEVNGYTLVLKLRDIGLTLLTEHANTPNTLVNLDKLLAKLERLDQNHGFTIDEQAAS</sequence>
<proteinExistence type="predicted"/>
<keyword evidence="5" id="KW-1185">Reference proteome</keyword>
<dbReference type="GeneID" id="9672202"/>